<dbReference type="GO" id="GO:0007165">
    <property type="term" value="P:signal transduction"/>
    <property type="evidence" value="ECO:0007669"/>
    <property type="project" value="TreeGrafter"/>
</dbReference>
<dbReference type="GO" id="GO:0006508">
    <property type="term" value="P:proteolysis"/>
    <property type="evidence" value="ECO:0007669"/>
    <property type="project" value="UniProtKB-KW"/>
</dbReference>
<organism evidence="9 10">
    <name type="scientific">Paramagnetospirillum caucaseum</name>
    <dbReference type="NCBI Taxonomy" id="1244869"/>
    <lineage>
        <taxon>Bacteria</taxon>
        <taxon>Pseudomonadati</taxon>
        <taxon>Pseudomonadota</taxon>
        <taxon>Alphaproteobacteria</taxon>
        <taxon>Rhodospirillales</taxon>
        <taxon>Magnetospirillaceae</taxon>
        <taxon>Paramagnetospirillum</taxon>
    </lineage>
</organism>
<dbReference type="Pfam" id="PF22694">
    <property type="entry name" value="CtpB_N-like"/>
    <property type="match status" value="1"/>
</dbReference>
<dbReference type="GO" id="GO:0008236">
    <property type="term" value="F:serine-type peptidase activity"/>
    <property type="evidence" value="ECO:0007669"/>
    <property type="project" value="UniProtKB-KW"/>
</dbReference>
<dbReference type="InterPro" id="IPR001478">
    <property type="entry name" value="PDZ"/>
</dbReference>
<evidence type="ECO:0000256" key="5">
    <source>
        <dbReference type="RuleBase" id="RU004404"/>
    </source>
</evidence>
<proteinExistence type="inferred from homology"/>
<gene>
    <name evidence="9" type="ORF">H261_02401</name>
</gene>
<keyword evidence="7" id="KW-0732">Signal</keyword>
<feature type="domain" description="PDZ" evidence="8">
    <location>
        <begin position="84"/>
        <end position="152"/>
    </location>
</feature>
<dbReference type="Pfam" id="PF03572">
    <property type="entry name" value="Peptidase_S41"/>
    <property type="match status" value="1"/>
</dbReference>
<feature type="compositionally biased region" description="Basic and acidic residues" evidence="6">
    <location>
        <begin position="401"/>
        <end position="418"/>
    </location>
</feature>
<keyword evidence="2 5" id="KW-0645">Protease</keyword>
<dbReference type="SUPFAM" id="SSF50156">
    <property type="entry name" value="PDZ domain-like"/>
    <property type="match status" value="1"/>
</dbReference>
<dbReference type="AlphaFoldDB" id="M2YFI3"/>
<dbReference type="RefSeq" id="WP_008613917.1">
    <property type="nucleotide sequence ID" value="NZ_AONQ01000003.1"/>
</dbReference>
<dbReference type="Gene3D" id="3.30.750.44">
    <property type="match status" value="1"/>
</dbReference>
<dbReference type="Gene3D" id="3.90.226.10">
    <property type="entry name" value="2-enoyl-CoA Hydratase, Chain A, domain 1"/>
    <property type="match status" value="1"/>
</dbReference>
<dbReference type="PATRIC" id="fig|1244869.3.peg.478"/>
<keyword evidence="3 5" id="KW-0378">Hydrolase</keyword>
<keyword evidence="10" id="KW-1185">Reference proteome</keyword>
<dbReference type="OrthoDB" id="9812068at2"/>
<keyword evidence="4 5" id="KW-0720">Serine protease</keyword>
<sequence>MIRKILIAAGSVALLSTTALTPVSAAERKETYKLLDLFGEVLEKVRSEYVEPVNDEELIEAALNGMLTSLDPHSAYLNPKNSKDMDIQTRGEFGGLGLEVTMENGWVKVVSPIDDTPAYRAGMQPGDFVTHLDGEPVQGLSLSEAVDRMRGTVNTDIKLTVRRAGVEQPFDIKLTRAVIKVQTVKGQLHGDIGYIRISQFSATTHADLVRIMGQLKKDIGKTPTGFVIDLRNNPGGLLDQAVAVSDDFLDKGEIVSTRSRRPEDTQRFNARPGDIADSLPLVVLINDGSASASEIVAGALQDHKRAVLLGTRSFGKGSVQTLMPLHGHGSLRLTTARYYTPSGRSIQAVGIEPDIKAQQSKVEPIAGAAVERRSEASLRKALPNPNGDKDKTPAKPAEQPKAPETKAPAPDHKGEGGKAEAPAPIKLGDPAQDYQLARALDLLRGLSLYRPAQR</sequence>
<evidence type="ECO:0000256" key="4">
    <source>
        <dbReference type="ARBA" id="ARBA00022825"/>
    </source>
</evidence>
<name>M2YFI3_9PROT</name>
<dbReference type="PANTHER" id="PTHR32060">
    <property type="entry name" value="TAIL-SPECIFIC PROTEASE"/>
    <property type="match status" value="1"/>
</dbReference>
<comment type="similarity">
    <text evidence="1 5">Belongs to the peptidase S41A family.</text>
</comment>
<dbReference type="EMBL" id="AONQ01000003">
    <property type="protein sequence ID" value="EME71746.1"/>
    <property type="molecule type" value="Genomic_DNA"/>
</dbReference>
<dbReference type="FunFam" id="2.30.42.10:FF:000063">
    <property type="entry name" value="Peptidase, S41 family"/>
    <property type="match status" value="1"/>
</dbReference>
<dbReference type="InterPro" id="IPR055210">
    <property type="entry name" value="CtpA/B_N"/>
</dbReference>
<accession>M2YFI3</accession>
<evidence type="ECO:0000256" key="3">
    <source>
        <dbReference type="ARBA" id="ARBA00022801"/>
    </source>
</evidence>
<dbReference type="PANTHER" id="PTHR32060:SF30">
    <property type="entry name" value="CARBOXY-TERMINAL PROCESSING PROTEASE CTPA"/>
    <property type="match status" value="1"/>
</dbReference>
<dbReference type="InterPro" id="IPR004447">
    <property type="entry name" value="Peptidase_S41A"/>
</dbReference>
<evidence type="ECO:0000256" key="6">
    <source>
        <dbReference type="SAM" id="MobiDB-lite"/>
    </source>
</evidence>
<comment type="caution">
    <text evidence="9">The sequence shown here is derived from an EMBL/GenBank/DDBJ whole genome shotgun (WGS) entry which is preliminary data.</text>
</comment>
<dbReference type="SMART" id="SM00228">
    <property type="entry name" value="PDZ"/>
    <property type="match status" value="1"/>
</dbReference>
<dbReference type="STRING" id="1244869.H261_02401"/>
<feature type="region of interest" description="Disordered" evidence="6">
    <location>
        <begin position="369"/>
        <end position="430"/>
    </location>
</feature>
<dbReference type="CDD" id="cd07560">
    <property type="entry name" value="Peptidase_S41_CPP"/>
    <property type="match status" value="1"/>
</dbReference>
<dbReference type="SMART" id="SM00245">
    <property type="entry name" value="TSPc"/>
    <property type="match status" value="1"/>
</dbReference>
<dbReference type="SUPFAM" id="SSF52096">
    <property type="entry name" value="ClpP/crotonase"/>
    <property type="match status" value="1"/>
</dbReference>
<evidence type="ECO:0000256" key="1">
    <source>
        <dbReference type="ARBA" id="ARBA00009179"/>
    </source>
</evidence>
<protein>
    <submittedName>
        <fullName evidence="9">Periplasmic protease</fullName>
    </submittedName>
</protein>
<dbReference type="InterPro" id="IPR041489">
    <property type="entry name" value="PDZ_6"/>
</dbReference>
<dbReference type="InterPro" id="IPR029045">
    <property type="entry name" value="ClpP/crotonase-like_dom_sf"/>
</dbReference>
<dbReference type="Gene3D" id="2.30.42.10">
    <property type="match status" value="1"/>
</dbReference>
<dbReference type="FunFam" id="3.90.226.10:FF:000029">
    <property type="entry name" value="Peptidase, S41 family"/>
    <property type="match status" value="1"/>
</dbReference>
<evidence type="ECO:0000259" key="8">
    <source>
        <dbReference type="PROSITE" id="PS50106"/>
    </source>
</evidence>
<evidence type="ECO:0000313" key="9">
    <source>
        <dbReference type="EMBL" id="EME71746.1"/>
    </source>
</evidence>
<evidence type="ECO:0000256" key="2">
    <source>
        <dbReference type="ARBA" id="ARBA00022670"/>
    </source>
</evidence>
<dbReference type="GO" id="GO:0030288">
    <property type="term" value="C:outer membrane-bounded periplasmic space"/>
    <property type="evidence" value="ECO:0007669"/>
    <property type="project" value="TreeGrafter"/>
</dbReference>
<dbReference type="GO" id="GO:0004175">
    <property type="term" value="F:endopeptidase activity"/>
    <property type="evidence" value="ECO:0007669"/>
    <property type="project" value="TreeGrafter"/>
</dbReference>
<dbReference type="eggNOG" id="COG0793">
    <property type="taxonomic scope" value="Bacteria"/>
</dbReference>
<evidence type="ECO:0000256" key="7">
    <source>
        <dbReference type="SAM" id="SignalP"/>
    </source>
</evidence>
<feature type="signal peptide" evidence="7">
    <location>
        <begin position="1"/>
        <end position="25"/>
    </location>
</feature>
<dbReference type="InterPro" id="IPR036034">
    <property type="entry name" value="PDZ_sf"/>
</dbReference>
<feature type="chain" id="PRO_5004029912" evidence="7">
    <location>
        <begin position="26"/>
        <end position="454"/>
    </location>
</feature>
<dbReference type="PROSITE" id="PS50106">
    <property type="entry name" value="PDZ"/>
    <property type="match status" value="1"/>
</dbReference>
<dbReference type="NCBIfam" id="TIGR00225">
    <property type="entry name" value="prc"/>
    <property type="match status" value="1"/>
</dbReference>
<dbReference type="InterPro" id="IPR005151">
    <property type="entry name" value="Tail-specific_protease"/>
</dbReference>
<dbReference type="Proteomes" id="UP000011744">
    <property type="component" value="Unassembled WGS sequence"/>
</dbReference>
<evidence type="ECO:0000313" key="10">
    <source>
        <dbReference type="Proteomes" id="UP000011744"/>
    </source>
</evidence>
<dbReference type="Pfam" id="PF17820">
    <property type="entry name" value="PDZ_6"/>
    <property type="match status" value="1"/>
</dbReference>
<reference evidence="9 10" key="1">
    <citation type="journal article" date="2014" name="Genome Announc.">
        <title>Draft Genome Sequence of Magnetospirillum sp. Strain SO-1, a Freshwater Magnetotactic Bacterium Isolated from the Ol'khovka River, Russia.</title>
        <authorList>
            <person name="Grouzdev D.S."/>
            <person name="Dziuba M.V."/>
            <person name="Sukhacheva M.S."/>
            <person name="Mardanov A.V."/>
            <person name="Beletskiy A.V."/>
            <person name="Kuznetsov B.B."/>
            <person name="Skryabin K.G."/>
        </authorList>
    </citation>
    <scope>NUCLEOTIDE SEQUENCE [LARGE SCALE GENOMIC DNA]</scope>
    <source>
        <strain evidence="9 10">SO-1</strain>
    </source>
</reference>
<dbReference type="CDD" id="cd06782">
    <property type="entry name" value="cpPDZ_CPP-like"/>
    <property type="match status" value="1"/>
</dbReference>
<dbReference type="MEROPS" id="S41.004"/>